<dbReference type="Pfam" id="PF13702">
    <property type="entry name" value="Lysozyme_like"/>
    <property type="match status" value="1"/>
</dbReference>
<comment type="caution">
    <text evidence="3">The sequence shown here is derived from an EMBL/GenBank/DDBJ whole genome shotgun (WGS) entry which is preliminary data.</text>
</comment>
<dbReference type="EMBL" id="ATIR01000044">
    <property type="protein sequence ID" value="EPI08726.1"/>
    <property type="molecule type" value="Genomic_DNA"/>
</dbReference>
<feature type="domain" description="CwlT-like lysozyme" evidence="2">
    <location>
        <begin position="33"/>
        <end position="192"/>
    </location>
</feature>
<evidence type="ECO:0000259" key="2">
    <source>
        <dbReference type="Pfam" id="PF13702"/>
    </source>
</evidence>
<organism evidence="3 4">
    <name type="scientific">Enterococcus faecalis RP2S-4</name>
    <dbReference type="NCBI Taxonomy" id="1244145"/>
    <lineage>
        <taxon>Bacteria</taxon>
        <taxon>Bacillati</taxon>
        <taxon>Bacillota</taxon>
        <taxon>Bacilli</taxon>
        <taxon>Lactobacillales</taxon>
        <taxon>Enterococcaceae</taxon>
        <taxon>Enterococcus</taxon>
    </lineage>
</organism>
<dbReference type="GO" id="GO:0009986">
    <property type="term" value="C:cell surface"/>
    <property type="evidence" value="ECO:0007669"/>
    <property type="project" value="UniProtKB-SubCell"/>
</dbReference>
<evidence type="ECO:0000313" key="4">
    <source>
        <dbReference type="Proteomes" id="UP000015750"/>
    </source>
</evidence>
<name>A0ABC9TKV2_ENTFL</name>
<dbReference type="Gene3D" id="1.10.530.10">
    <property type="match status" value="1"/>
</dbReference>
<proteinExistence type="predicted"/>
<protein>
    <recommendedName>
        <fullName evidence="2">CwlT-like lysozyme domain-containing protein</fullName>
    </recommendedName>
</protein>
<sequence length="346" mass="36285">MLLLMVVGNTQSEAPIEGDGTVSGNVNLSPLVVLLQPIVEREAKAQGIPDMVPILLGIIQVESGGKLPDPMQSSESAGLPVGTLVDADASIKQGVKHFKAAVDQANQVGADVWTAVQAYNFGTAYISYVAGHGKVTNTKIADDYSRTVVAPSLGNSTGITYSYPNPVAIPYNGGKLYLNGGNFFYDLLVKQYVQTGGGAAGGNGNNTATGWKKKAIENARSEMGQTFPTGWDAPGECIKAVQRWINNAGGHFGVGGVRSGYVNSGAKEVPWGQVQSGDVVQYENQTDPELFASGVHTMLVESVNKDGTINVVECNVPGGSGLVGSRSNLTNVAPAGWRTVVWRFPN</sequence>
<comment type="subcellular location">
    <subcellularLocation>
        <location evidence="1">Cell surface</location>
    </subcellularLocation>
</comment>
<dbReference type="Proteomes" id="UP000015750">
    <property type="component" value="Unassembled WGS sequence"/>
</dbReference>
<dbReference type="SUPFAM" id="SSF53955">
    <property type="entry name" value="Lysozyme-like"/>
    <property type="match status" value="1"/>
</dbReference>
<evidence type="ECO:0000256" key="1">
    <source>
        <dbReference type="ARBA" id="ARBA00004241"/>
    </source>
</evidence>
<reference evidence="3 4" key="1">
    <citation type="submission" date="2013-06" db="EMBL/GenBank/DDBJ databases">
        <authorList>
            <person name="Weinstock G."/>
            <person name="Sodergren E."/>
            <person name="Lobos E.A."/>
            <person name="Fulton L."/>
            <person name="Fulton R."/>
            <person name="Courtney L."/>
            <person name="Fronick C."/>
            <person name="O'Laughlin M."/>
            <person name="Godfrey J."/>
            <person name="Wilson R.M."/>
            <person name="Miner T."/>
            <person name="Farmer C."/>
            <person name="Delehaunty K."/>
            <person name="Cordes M."/>
            <person name="Minx P."/>
            <person name="Tomlinson C."/>
            <person name="Chen J."/>
            <person name="Wollam A."/>
            <person name="Pepin K.H."/>
            <person name="Bhonagiri V."/>
            <person name="Zhang X."/>
            <person name="Warren W."/>
            <person name="Mitreva M."/>
            <person name="Mardis E.R."/>
            <person name="Wilson R.K."/>
        </authorList>
    </citation>
    <scope>NUCLEOTIDE SEQUENCE [LARGE SCALE GENOMIC DNA]</scope>
    <source>
        <strain evidence="3 4">RP2S-4</strain>
    </source>
</reference>
<dbReference type="InterPro" id="IPR023346">
    <property type="entry name" value="Lysozyme-like_dom_sf"/>
</dbReference>
<evidence type="ECO:0000313" key="3">
    <source>
        <dbReference type="EMBL" id="EPI08726.1"/>
    </source>
</evidence>
<dbReference type="CDD" id="cd16891">
    <property type="entry name" value="CwlT-like"/>
    <property type="match status" value="1"/>
</dbReference>
<accession>A0ABC9TKV2</accession>
<dbReference type="AlphaFoldDB" id="A0ABC9TKV2"/>
<gene>
    <name evidence="3" type="ORF">D358_01501</name>
</gene>
<dbReference type="InterPro" id="IPR047194">
    <property type="entry name" value="CwlT-like_lysozyme"/>
</dbReference>